<feature type="region of interest" description="Disordered" evidence="1">
    <location>
        <begin position="81"/>
        <end position="107"/>
    </location>
</feature>
<proteinExistence type="predicted"/>
<sequence>MWRFNPTTFSLEFVPTCGAISAQRSLIFDNVPPAKFVAISWTISFKINAFISSLRVALSAHLFDVFFPPIFQEDIMSKMEPVQLPNEEDSNTKSATMPKQERDTNPPSLGLLLHVLVLLR</sequence>
<protein>
    <submittedName>
        <fullName evidence="2">Uncharacterized protein</fullName>
    </submittedName>
</protein>
<dbReference type="VEuPathDB" id="FungiDB:YALI1_B06640g"/>
<dbReference type="AlphaFoldDB" id="A0A1D8N6I2"/>
<name>A0A1D8N6I2_YARLL</name>
<dbReference type="GeneID" id="94582652"/>
<evidence type="ECO:0000313" key="3">
    <source>
        <dbReference type="Proteomes" id="UP000182444"/>
    </source>
</evidence>
<organism evidence="2 3">
    <name type="scientific">Yarrowia lipolytica</name>
    <name type="common">Candida lipolytica</name>
    <dbReference type="NCBI Taxonomy" id="4952"/>
    <lineage>
        <taxon>Eukaryota</taxon>
        <taxon>Fungi</taxon>
        <taxon>Dikarya</taxon>
        <taxon>Ascomycota</taxon>
        <taxon>Saccharomycotina</taxon>
        <taxon>Dipodascomycetes</taxon>
        <taxon>Dipodascales</taxon>
        <taxon>Dipodascales incertae sedis</taxon>
        <taxon>Yarrowia</taxon>
    </lineage>
</organism>
<dbReference type="Proteomes" id="UP000182444">
    <property type="component" value="Chromosome 1B"/>
</dbReference>
<evidence type="ECO:0000256" key="1">
    <source>
        <dbReference type="SAM" id="MobiDB-lite"/>
    </source>
</evidence>
<reference evidence="2 3" key="1">
    <citation type="journal article" date="2016" name="PLoS ONE">
        <title>Sequence Assembly of Yarrowia lipolytica Strain W29/CLIB89 Shows Transposable Element Diversity.</title>
        <authorList>
            <person name="Magnan C."/>
            <person name="Yu J."/>
            <person name="Chang I."/>
            <person name="Jahn E."/>
            <person name="Kanomata Y."/>
            <person name="Wu J."/>
            <person name="Zeller M."/>
            <person name="Oakes M."/>
            <person name="Baldi P."/>
            <person name="Sandmeyer S."/>
        </authorList>
    </citation>
    <scope>NUCLEOTIDE SEQUENCE [LARGE SCALE GENOMIC DNA]</scope>
    <source>
        <strain evidence="3">CLIB89(W29)</strain>
    </source>
</reference>
<evidence type="ECO:0000313" key="2">
    <source>
        <dbReference type="EMBL" id="AOW01241.1"/>
    </source>
</evidence>
<dbReference type="EMBL" id="CP017554">
    <property type="protein sequence ID" value="AOW01241.1"/>
    <property type="molecule type" value="Genomic_DNA"/>
</dbReference>
<accession>A0A1D8N6I2</accession>
<gene>
    <name evidence="2" type="ORF">YALI1_B06640g</name>
</gene>
<dbReference type="RefSeq" id="XP_068138092.1">
    <property type="nucleotide sequence ID" value="XM_068281991.1"/>
</dbReference>